<dbReference type="STRING" id="150033.RV14_GL002147"/>
<keyword evidence="4" id="KW-1185">Reference proteome</keyword>
<organism evidence="3 4">
    <name type="scientific">Enterococcus ratti</name>
    <dbReference type="NCBI Taxonomy" id="150033"/>
    <lineage>
        <taxon>Bacteria</taxon>
        <taxon>Bacillati</taxon>
        <taxon>Bacillota</taxon>
        <taxon>Bacilli</taxon>
        <taxon>Lactobacillales</taxon>
        <taxon>Enterococcaceae</taxon>
        <taxon>Enterococcus</taxon>
    </lineage>
</organism>
<dbReference type="AlphaFoldDB" id="A0A1L8WPC2"/>
<keyword evidence="1" id="KW-0560">Oxidoreductase</keyword>
<dbReference type="EMBL" id="JXLB01000007">
    <property type="protein sequence ID" value="OJG82855.1"/>
    <property type="molecule type" value="Genomic_DNA"/>
</dbReference>
<evidence type="ECO:0000256" key="1">
    <source>
        <dbReference type="ARBA" id="ARBA00023002"/>
    </source>
</evidence>
<feature type="domain" description="Aldehyde dehydrogenase" evidence="2">
    <location>
        <begin position="9"/>
        <end position="271"/>
    </location>
</feature>
<name>A0A1L8WPC2_9ENTE</name>
<sequence>MDKDLCSIQETRDLIACAKKAQSRLAACSQMQIDQIVKAISEATFSQRERFAKMAAEETGFGIYEDKIIKNAFASKIVYEELKEKKTVGIIHDDPQKKVTEVAVPVGVIAGLIPSTNPTSTVIYKALIALKAANSIVFSPHPNAVQSICATVEVIRAAIESAGGPKDSVCVITTPTMAATNELMTHQDTKLILATGGHAMVKAAYSSGTPAIGVGPGNGPAYIERSAPISVAVRRIMDSKTFDNGTVCASEQSIIVEKAMSEAVQTELTKQGAYFLNAEEAEKLSRFILRPNGTMNPQIVGRSVQHIASLAGLNIPFDRRLIVAKESHVGLKYPFSREKLAPIIAYYTVENWQEACDLSIEILKGEGAGHTMCIHTENKEIVREFGLRKPVSRLLVNTSGTLGGIGASTNLVPALTLGCGAVGGSSTSDNIGVENLFNVRRVAYGVTELADIRQKFGKESHESTESVVGGKATDKEALIDSLVAQVLARLQ</sequence>
<dbReference type="SUPFAM" id="SSF53720">
    <property type="entry name" value="ALDH-like"/>
    <property type="match status" value="1"/>
</dbReference>
<accession>A0A1L8WPC2</accession>
<dbReference type="InterPro" id="IPR016161">
    <property type="entry name" value="Ald_DH/histidinol_DH"/>
</dbReference>
<dbReference type="InterPro" id="IPR016163">
    <property type="entry name" value="Ald_DH_C"/>
</dbReference>
<dbReference type="Pfam" id="PF00171">
    <property type="entry name" value="Aldedh"/>
    <property type="match status" value="1"/>
</dbReference>
<evidence type="ECO:0000259" key="2">
    <source>
        <dbReference type="Pfam" id="PF00171"/>
    </source>
</evidence>
<dbReference type="InterPro" id="IPR016162">
    <property type="entry name" value="Ald_DH_N"/>
</dbReference>
<dbReference type="Proteomes" id="UP000182152">
    <property type="component" value="Unassembled WGS sequence"/>
</dbReference>
<dbReference type="GO" id="GO:0016620">
    <property type="term" value="F:oxidoreductase activity, acting on the aldehyde or oxo group of donors, NAD or NADP as acceptor"/>
    <property type="evidence" value="ECO:0007669"/>
    <property type="project" value="InterPro"/>
</dbReference>
<gene>
    <name evidence="3" type="ORF">RV14_GL002147</name>
</gene>
<dbReference type="RefSeq" id="WP_071855154.1">
    <property type="nucleotide sequence ID" value="NZ_JXLB01000007.1"/>
</dbReference>
<dbReference type="Gene3D" id="3.40.605.10">
    <property type="entry name" value="Aldehyde Dehydrogenase, Chain A, domain 1"/>
    <property type="match status" value="1"/>
</dbReference>
<dbReference type="InterPro" id="IPR015590">
    <property type="entry name" value="Aldehyde_DH_dom"/>
</dbReference>
<dbReference type="CDD" id="cd07122">
    <property type="entry name" value="ALDH_F20_ACDH"/>
    <property type="match status" value="1"/>
</dbReference>
<comment type="caution">
    <text evidence="3">The sequence shown here is derived from an EMBL/GenBank/DDBJ whole genome shotgun (WGS) entry which is preliminary data.</text>
</comment>
<protein>
    <submittedName>
        <fullName evidence="3">Acetaldehyde dehydrogenase (Acetylating)</fullName>
    </submittedName>
</protein>
<dbReference type="NCBIfam" id="TIGR02518">
    <property type="entry name" value="EutH_ACDH"/>
    <property type="match status" value="1"/>
</dbReference>
<dbReference type="Gene3D" id="3.40.309.10">
    <property type="entry name" value="Aldehyde Dehydrogenase, Chain A, domain 2"/>
    <property type="match status" value="1"/>
</dbReference>
<evidence type="ECO:0000313" key="4">
    <source>
        <dbReference type="Proteomes" id="UP000182152"/>
    </source>
</evidence>
<reference evidence="3 4" key="1">
    <citation type="submission" date="2014-12" db="EMBL/GenBank/DDBJ databases">
        <title>Draft genome sequences of 29 type strains of Enterococci.</title>
        <authorList>
            <person name="Zhong Z."/>
            <person name="Sun Z."/>
            <person name="Liu W."/>
            <person name="Zhang W."/>
            <person name="Zhang H."/>
        </authorList>
    </citation>
    <scope>NUCLEOTIDE SEQUENCE [LARGE SCALE GENOMIC DNA]</scope>
    <source>
        <strain evidence="3 4">DSM 15687</strain>
    </source>
</reference>
<dbReference type="InterPro" id="IPR013357">
    <property type="entry name" value="Acetaldehyde_DH_acetylating"/>
</dbReference>
<evidence type="ECO:0000313" key="3">
    <source>
        <dbReference type="EMBL" id="OJG82855.1"/>
    </source>
</evidence>
<proteinExistence type="predicted"/>
<dbReference type="PANTHER" id="PTHR11699">
    <property type="entry name" value="ALDEHYDE DEHYDROGENASE-RELATED"/>
    <property type="match status" value="1"/>
</dbReference>
<dbReference type="OrthoDB" id="9815791at2"/>